<dbReference type="Pfam" id="PF05437">
    <property type="entry name" value="AzlD"/>
    <property type="match status" value="1"/>
</dbReference>
<dbReference type="AlphaFoldDB" id="A0A379G2P5"/>
<keyword evidence="1" id="KW-0472">Membrane</keyword>
<accession>A0A379G2P5</accession>
<keyword evidence="1" id="KW-0812">Transmembrane</keyword>
<dbReference type="EMBL" id="UGUA01000002">
    <property type="protein sequence ID" value="SUC35299.1"/>
    <property type="molecule type" value="Genomic_DNA"/>
</dbReference>
<evidence type="ECO:0000256" key="1">
    <source>
        <dbReference type="SAM" id="Phobius"/>
    </source>
</evidence>
<sequence length="108" mass="11452">MMENPWLIVSGILILAIGTYLMRASGAILKGKVALTESSKALFSAAAIVILFSVAITSTLFSGEQISDIAKVIGVVVAGILTWYRQPFIVIVLSAAIVTALLRLLFSL</sequence>
<reference evidence="2 3" key="1">
    <citation type="submission" date="2018-06" db="EMBL/GenBank/DDBJ databases">
        <authorList>
            <consortium name="Pathogen Informatics"/>
            <person name="Doyle S."/>
        </authorList>
    </citation>
    <scope>NUCLEOTIDE SEQUENCE [LARGE SCALE GENOMIC DNA]</scope>
    <source>
        <strain evidence="2 3">NCTC12026</strain>
    </source>
</reference>
<evidence type="ECO:0000313" key="2">
    <source>
        <dbReference type="EMBL" id="SUC35299.1"/>
    </source>
</evidence>
<organism evidence="2 3">
    <name type="scientific">Providencia rustigianii</name>
    <dbReference type="NCBI Taxonomy" id="158850"/>
    <lineage>
        <taxon>Bacteria</taxon>
        <taxon>Pseudomonadati</taxon>
        <taxon>Pseudomonadota</taxon>
        <taxon>Gammaproteobacteria</taxon>
        <taxon>Enterobacterales</taxon>
        <taxon>Morganellaceae</taxon>
        <taxon>Providencia</taxon>
    </lineage>
</organism>
<dbReference type="RefSeq" id="WP_006813314.1">
    <property type="nucleotide sequence ID" value="NZ_AP018946.1"/>
</dbReference>
<gene>
    <name evidence="2" type="ORF">NCTC12026_01686</name>
</gene>
<feature type="transmembrane region" description="Helical" evidence="1">
    <location>
        <begin position="41"/>
        <end position="63"/>
    </location>
</feature>
<feature type="transmembrane region" description="Helical" evidence="1">
    <location>
        <begin position="6"/>
        <end position="29"/>
    </location>
</feature>
<evidence type="ECO:0000313" key="3">
    <source>
        <dbReference type="Proteomes" id="UP000255129"/>
    </source>
</evidence>
<name>A0A379G2P5_9GAMM</name>
<keyword evidence="1" id="KW-1133">Transmembrane helix</keyword>
<feature type="transmembrane region" description="Helical" evidence="1">
    <location>
        <begin position="83"/>
        <end position="106"/>
    </location>
</feature>
<dbReference type="InterPro" id="IPR008407">
    <property type="entry name" value="Brnchd-chn_aa_trnsp_AzlD"/>
</dbReference>
<dbReference type="Proteomes" id="UP000255129">
    <property type="component" value="Unassembled WGS sequence"/>
</dbReference>
<protein>
    <submittedName>
        <fullName evidence="2">Predicted membrane protein</fullName>
    </submittedName>
</protein>
<proteinExistence type="predicted"/>